<evidence type="ECO:0000313" key="1">
    <source>
        <dbReference type="EMBL" id="KAL3959169.1"/>
    </source>
</evidence>
<evidence type="ECO:0000313" key="2">
    <source>
        <dbReference type="Proteomes" id="UP001638806"/>
    </source>
</evidence>
<organism evidence="1 2">
    <name type="scientific">Purpureocillium lilacinum</name>
    <name type="common">Paecilomyces lilacinus</name>
    <dbReference type="NCBI Taxonomy" id="33203"/>
    <lineage>
        <taxon>Eukaryota</taxon>
        <taxon>Fungi</taxon>
        <taxon>Dikarya</taxon>
        <taxon>Ascomycota</taxon>
        <taxon>Pezizomycotina</taxon>
        <taxon>Sordariomycetes</taxon>
        <taxon>Hypocreomycetidae</taxon>
        <taxon>Hypocreales</taxon>
        <taxon>Ophiocordycipitaceae</taxon>
        <taxon>Purpureocillium</taxon>
    </lineage>
</organism>
<dbReference type="Proteomes" id="UP001638806">
    <property type="component" value="Unassembled WGS sequence"/>
</dbReference>
<accession>A0ACC4DTG3</accession>
<keyword evidence="2" id="KW-1185">Reference proteome</keyword>
<dbReference type="EMBL" id="JBGNUJ010000006">
    <property type="protein sequence ID" value="KAL3959169.1"/>
    <property type="molecule type" value="Genomic_DNA"/>
</dbReference>
<reference evidence="1" key="1">
    <citation type="submission" date="2024-12" db="EMBL/GenBank/DDBJ databases">
        <title>Comparative genomics and development of molecular markers within Purpureocillium lilacinum and among Purpureocillium species.</title>
        <authorList>
            <person name="Yeh Z.-Y."/>
            <person name="Ni N.-T."/>
            <person name="Lo P.-H."/>
            <person name="Mushyakhwo K."/>
            <person name="Lin C.-F."/>
            <person name="Nai Y.-S."/>
        </authorList>
    </citation>
    <scope>NUCLEOTIDE SEQUENCE</scope>
    <source>
        <strain evidence="1">NCHU-NPUST-175</strain>
    </source>
</reference>
<protein>
    <submittedName>
        <fullName evidence="1">Uncharacterized protein</fullName>
    </submittedName>
</protein>
<name>A0ACC4DTG3_PURLI</name>
<proteinExistence type="predicted"/>
<gene>
    <name evidence="1" type="ORF">ACCO45_007331</name>
</gene>
<sequence>MRADGGGGQPAVVSWAPTRTDVFVRGTTNNVYHKWQINGRGTTWYPGVTEYEHLGGTIYGDLAAVSWSAHRIDLFGLGLDNACWHQWWNDLFARGMDNTIYHNSWKGKEWSGWYSIGGTAVGSPKVVSWGQQRLDVFIRGPDNAVYHKGWHGSHWRPSPFGWYNLGGVALDDIQAVSSRPRRLDIFTRNAENEVSHRAWEGSSWGDWESLGGSLCRGQTLWLGTAST</sequence>
<comment type="caution">
    <text evidence="1">The sequence shown here is derived from an EMBL/GenBank/DDBJ whole genome shotgun (WGS) entry which is preliminary data.</text>
</comment>